<dbReference type="InterPro" id="IPR005938">
    <property type="entry name" value="AAA_ATPase_CDC48"/>
</dbReference>
<dbReference type="InterPro" id="IPR029067">
    <property type="entry name" value="CDC48_domain_2-like_sf"/>
</dbReference>
<dbReference type="Gene3D" id="3.10.330.10">
    <property type="match status" value="1"/>
</dbReference>
<dbReference type="Pfam" id="PF00004">
    <property type="entry name" value="AAA"/>
    <property type="match status" value="2"/>
</dbReference>
<dbReference type="PANTHER" id="PTHR23077:SF201">
    <property type="entry name" value="PROTEIN CDCH"/>
    <property type="match status" value="1"/>
</dbReference>
<gene>
    <name evidence="8" type="ORF">ACFO9K_22710</name>
</gene>
<dbReference type="Gene3D" id="1.10.8.60">
    <property type="match status" value="2"/>
</dbReference>
<evidence type="ECO:0000256" key="1">
    <source>
        <dbReference type="ARBA" id="ARBA00009833"/>
    </source>
</evidence>
<reference evidence="8 9" key="1">
    <citation type="journal article" date="2019" name="Int. J. Syst. Evol. Microbiol.">
        <title>The Global Catalogue of Microorganisms (GCM) 10K type strain sequencing project: providing services to taxonomists for standard genome sequencing and annotation.</title>
        <authorList>
            <consortium name="The Broad Institute Genomics Platform"/>
            <consortium name="The Broad Institute Genome Sequencing Center for Infectious Disease"/>
            <person name="Wu L."/>
            <person name="Ma J."/>
        </authorList>
    </citation>
    <scope>NUCLEOTIDE SEQUENCE [LARGE SCALE GENOMIC DNA]</scope>
    <source>
        <strain evidence="8 9">XZYJ18</strain>
    </source>
</reference>
<keyword evidence="2" id="KW-0677">Repeat</keyword>
<dbReference type="SUPFAM" id="SSF50692">
    <property type="entry name" value="ADC-like"/>
    <property type="match status" value="1"/>
</dbReference>
<comment type="caution">
    <text evidence="8">The sequence shown here is derived from an EMBL/GenBank/DDBJ whole genome shotgun (WGS) entry which is preliminary data.</text>
</comment>
<protein>
    <submittedName>
        <fullName evidence="8">CDC48 family AAA ATPase</fullName>
    </submittedName>
</protein>
<evidence type="ECO:0000256" key="4">
    <source>
        <dbReference type="ARBA" id="ARBA00022840"/>
    </source>
</evidence>
<evidence type="ECO:0000313" key="8">
    <source>
        <dbReference type="EMBL" id="MFC4827061.1"/>
    </source>
</evidence>
<dbReference type="Proteomes" id="UP001595945">
    <property type="component" value="Unassembled WGS sequence"/>
</dbReference>
<dbReference type="InterPro" id="IPR041569">
    <property type="entry name" value="AAA_lid_3"/>
</dbReference>
<dbReference type="InterPro" id="IPR003593">
    <property type="entry name" value="AAA+_ATPase"/>
</dbReference>
<feature type="domain" description="AAA+ ATPase" evidence="5">
    <location>
        <begin position="223"/>
        <end position="359"/>
    </location>
</feature>
<dbReference type="AlphaFoldDB" id="A0ABD5QAE3"/>
<dbReference type="Pfam" id="PF02933">
    <property type="entry name" value="CDC48_2"/>
    <property type="match status" value="1"/>
</dbReference>
<dbReference type="FunFam" id="2.40.40.20:FF:000007">
    <property type="entry name" value="AAA family ATPase"/>
    <property type="match status" value="1"/>
</dbReference>
<dbReference type="SUPFAM" id="SSF52540">
    <property type="entry name" value="P-loop containing nucleoside triphosphate hydrolases"/>
    <property type="match status" value="2"/>
</dbReference>
<keyword evidence="3" id="KW-0547">Nucleotide-binding</keyword>
<comment type="similarity">
    <text evidence="1">Belongs to the AAA ATPase family. CDC48 subfamily.</text>
</comment>
<evidence type="ECO:0000256" key="3">
    <source>
        <dbReference type="ARBA" id="ARBA00022741"/>
    </source>
</evidence>
<dbReference type="SMART" id="SM00382">
    <property type="entry name" value="AAA"/>
    <property type="match status" value="2"/>
</dbReference>
<dbReference type="FunFam" id="3.40.50.300:FF:000012">
    <property type="entry name" value="Transitional endoplasmic reticulum ATPase"/>
    <property type="match status" value="1"/>
</dbReference>
<dbReference type="SUPFAM" id="SSF54585">
    <property type="entry name" value="Cdc48 domain 2-like"/>
    <property type="match status" value="1"/>
</dbReference>
<feature type="domain" description="AAA+ ATPase" evidence="5">
    <location>
        <begin position="499"/>
        <end position="636"/>
    </location>
</feature>
<dbReference type="InterPro" id="IPR027417">
    <property type="entry name" value="P-loop_NTPase"/>
</dbReference>
<keyword evidence="9" id="KW-1185">Reference proteome</keyword>
<dbReference type="Gene3D" id="2.40.40.20">
    <property type="match status" value="1"/>
</dbReference>
<evidence type="ECO:0000259" key="5">
    <source>
        <dbReference type="SMART" id="SM00382"/>
    </source>
</evidence>
<dbReference type="NCBIfam" id="TIGR01243">
    <property type="entry name" value="CDC48"/>
    <property type="match status" value="1"/>
</dbReference>
<evidence type="ECO:0000259" key="7">
    <source>
        <dbReference type="SMART" id="SM01073"/>
    </source>
</evidence>
<dbReference type="FunFam" id="1.10.8.60:FF:000057">
    <property type="entry name" value="AAA family ATPase, CDC48 subfamily"/>
    <property type="match status" value="1"/>
</dbReference>
<dbReference type="SMART" id="SM01073">
    <property type="entry name" value="CDC48_N"/>
    <property type="match status" value="1"/>
</dbReference>
<evidence type="ECO:0000256" key="2">
    <source>
        <dbReference type="ARBA" id="ARBA00022737"/>
    </source>
</evidence>
<dbReference type="FunFam" id="3.40.50.300:FF:000018">
    <property type="entry name" value="Cell division control 48"/>
    <property type="match status" value="1"/>
</dbReference>
<dbReference type="Pfam" id="PF02359">
    <property type="entry name" value="CDC48_N"/>
    <property type="match status" value="1"/>
</dbReference>
<dbReference type="RefSeq" id="WP_254270631.1">
    <property type="nucleotide sequence ID" value="NZ_CP100402.1"/>
</dbReference>
<organism evidence="8 9">
    <name type="scientific">Halorussus aquaticus</name>
    <dbReference type="NCBI Taxonomy" id="2953748"/>
    <lineage>
        <taxon>Archaea</taxon>
        <taxon>Methanobacteriati</taxon>
        <taxon>Methanobacteriota</taxon>
        <taxon>Stenosarchaea group</taxon>
        <taxon>Halobacteria</taxon>
        <taxon>Halobacteriales</taxon>
        <taxon>Haladaptataceae</taxon>
        <taxon>Halorussus</taxon>
    </lineage>
</organism>
<dbReference type="InterPro" id="IPR009010">
    <property type="entry name" value="Asp_de-COase-like_dom_sf"/>
</dbReference>
<dbReference type="InterPro" id="IPR003959">
    <property type="entry name" value="ATPase_AAA_core"/>
</dbReference>
<feature type="domain" description="CDC48" evidence="6">
    <location>
        <begin position="106"/>
        <end position="177"/>
    </location>
</feature>
<accession>A0ABD5QAE3</accession>
<proteinExistence type="inferred from homology"/>
<dbReference type="InterPro" id="IPR050168">
    <property type="entry name" value="AAA_ATPase_domain"/>
</dbReference>
<dbReference type="Pfam" id="PF17862">
    <property type="entry name" value="AAA_lid_3"/>
    <property type="match status" value="2"/>
</dbReference>
<evidence type="ECO:0000313" key="9">
    <source>
        <dbReference type="Proteomes" id="UP001595945"/>
    </source>
</evidence>
<name>A0ABD5QAE3_9EURY</name>
<feature type="domain" description="CDC48 N-terminal subdomain" evidence="7">
    <location>
        <begin position="5"/>
        <end position="89"/>
    </location>
</feature>
<dbReference type="InterPro" id="IPR003338">
    <property type="entry name" value="CDC4_N-term_subdom"/>
</dbReference>
<dbReference type="SMART" id="SM01072">
    <property type="entry name" value="CDC48_2"/>
    <property type="match status" value="1"/>
</dbReference>
<dbReference type="GeneID" id="73047374"/>
<keyword evidence="4" id="KW-0067">ATP-binding</keyword>
<dbReference type="InterPro" id="IPR003960">
    <property type="entry name" value="ATPase_AAA_CS"/>
</dbReference>
<dbReference type="PROSITE" id="PS00674">
    <property type="entry name" value="AAA"/>
    <property type="match status" value="2"/>
</dbReference>
<dbReference type="InterPro" id="IPR004201">
    <property type="entry name" value="Cdc48_dom2"/>
</dbReference>
<dbReference type="EMBL" id="JBHSHT010000004">
    <property type="protein sequence ID" value="MFC4827061.1"/>
    <property type="molecule type" value="Genomic_DNA"/>
</dbReference>
<dbReference type="PANTHER" id="PTHR23077">
    <property type="entry name" value="AAA-FAMILY ATPASE"/>
    <property type="match status" value="1"/>
</dbReference>
<evidence type="ECO:0000259" key="6">
    <source>
        <dbReference type="SMART" id="SM01072"/>
    </source>
</evidence>
<dbReference type="Gene3D" id="3.40.50.300">
    <property type="entry name" value="P-loop containing nucleotide triphosphate hydrolases"/>
    <property type="match status" value="2"/>
</dbReference>
<sequence length="743" mass="81249">MSDIQLQVRKAYANDTGQGIARLSPAVLETLRLTPGGFVTIEGSTTTVARVKQTDFEDWDDETIRIDRFTRQNADVALGDHVTVQKATLGGARHIVLAPAEEVHVPIGPNVAGFIEHQLRNRPVSEDDLVPVDPHDQPFVQTPGETLSLIALEIKPNQTGKITEQTSITIRETPVTDQSTTDDHNIITYEEIGGLENEVERVREMIELPIAHPTVFRKLGIEAPKGVLLHGPPGTGKTLLAKAVANETDASFHSIAGPEIISKYYGESEEELREVFASASDNPPAIIFIDELDSIAPTRDDVTGEVERRVVAQLLSLMDGLENRGDVIVIGATNRPDAIDPALRRPGRFDREIEIGVPSARDREEILQIHTRGMPLADDVDLGQLAADTHGFVGADIASLAKEAAMHALRRYLPDIDLDDEEDAEIPPALLDRMSVTATDFDSVLTEIEPSALRDVRVELPDVTWDDVGGLRDAKQALRESIVWALQSPEKFDRLGIDSVTGVLLYGPPGTGKTLIAKVVANEVDANFIPVRGPEMLSKWTGESEAAIRDIFRKARETAPAVVFFDELDSLAAGRSQESGGESSDRLVNQLLTELDGIQPLEDVMVVGATNRPDMLDEAILRTGRFDRLVNVGAPDVEGRTQIFKVQTDDTPLASDVNFRDLAEMTDGYVGSDIEAVTQEAAIKALREQAETSAVALHHFRKAIADVRPTMTEAVETRYERITEEFEEGQLNDGSISGPRGFR</sequence>
<dbReference type="GO" id="GO:0005524">
    <property type="term" value="F:ATP binding"/>
    <property type="evidence" value="ECO:0007669"/>
    <property type="project" value="UniProtKB-KW"/>
</dbReference>